<feature type="region of interest" description="Disordered" evidence="13">
    <location>
        <begin position="1672"/>
        <end position="1723"/>
    </location>
</feature>
<gene>
    <name evidence="17" type="ORF">BB558_007250</name>
</gene>
<keyword evidence="5" id="KW-0812">Transmembrane</keyword>
<dbReference type="GO" id="GO:0005524">
    <property type="term" value="F:ATP binding"/>
    <property type="evidence" value="ECO:0007669"/>
    <property type="project" value="UniProtKB-UniRule"/>
</dbReference>
<feature type="region of interest" description="Disordered" evidence="13">
    <location>
        <begin position="596"/>
        <end position="618"/>
    </location>
</feature>
<proteinExistence type="predicted"/>
<dbReference type="PANTHER" id="PTHR13954">
    <property type="entry name" value="IRE1-RELATED"/>
    <property type="match status" value="1"/>
</dbReference>
<dbReference type="InterPro" id="IPR011047">
    <property type="entry name" value="Quinoprotein_ADH-like_sf"/>
</dbReference>
<evidence type="ECO:0000313" key="18">
    <source>
        <dbReference type="Proteomes" id="UP000245591"/>
    </source>
</evidence>
<dbReference type="Gene3D" id="1.10.510.10">
    <property type="entry name" value="Transferase(Phosphotransferase) domain 1"/>
    <property type="match status" value="1"/>
</dbReference>
<dbReference type="Gene3D" id="3.30.200.20">
    <property type="entry name" value="Phosphorylase Kinase, domain 1"/>
    <property type="match status" value="1"/>
</dbReference>
<keyword evidence="6 14" id="KW-0732">Signal</keyword>
<dbReference type="GO" id="GO:0051082">
    <property type="term" value="F:unfolded protein binding"/>
    <property type="evidence" value="ECO:0007669"/>
    <property type="project" value="TreeGrafter"/>
</dbReference>
<dbReference type="EMBL" id="MBFU01001117">
    <property type="protein sequence ID" value="PVZ96831.1"/>
    <property type="molecule type" value="Genomic_DNA"/>
</dbReference>
<dbReference type="FunFam" id="3.30.200.20:FF:000077">
    <property type="entry name" value="Putative Serine/threonine-protein kinase/endoribonuclease IRE1"/>
    <property type="match status" value="1"/>
</dbReference>
<dbReference type="SMART" id="SM00580">
    <property type="entry name" value="PUG"/>
    <property type="match status" value="1"/>
</dbReference>
<dbReference type="Pfam" id="PF00069">
    <property type="entry name" value="Pkinase"/>
    <property type="match status" value="2"/>
</dbReference>
<feature type="compositionally biased region" description="Basic residues" evidence="13">
    <location>
        <begin position="596"/>
        <end position="605"/>
    </location>
</feature>
<evidence type="ECO:0000256" key="4">
    <source>
        <dbReference type="ARBA" id="ARBA00022679"/>
    </source>
</evidence>
<dbReference type="Gene3D" id="1.20.1440.180">
    <property type="entry name" value="KEN domain"/>
    <property type="match status" value="1"/>
</dbReference>
<name>A0A2U1IVJ6_SMIAN</name>
<feature type="compositionally biased region" description="Low complexity" evidence="13">
    <location>
        <begin position="1703"/>
        <end position="1717"/>
    </location>
</feature>
<dbReference type="PROSITE" id="PS50011">
    <property type="entry name" value="PROTEIN_KINASE_DOM"/>
    <property type="match status" value="1"/>
</dbReference>
<dbReference type="PROSITE" id="PS00107">
    <property type="entry name" value="PROTEIN_KINASE_ATP"/>
    <property type="match status" value="1"/>
</dbReference>
<dbReference type="InterPro" id="IPR045133">
    <property type="entry name" value="IRE1/2-like"/>
</dbReference>
<comment type="caution">
    <text evidence="17">The sequence shown here is derived from an EMBL/GenBank/DDBJ whole genome shotgun (WGS) entry which is preliminary data.</text>
</comment>
<evidence type="ECO:0000256" key="11">
    <source>
        <dbReference type="ARBA" id="ARBA00023136"/>
    </source>
</evidence>
<feature type="chain" id="PRO_5015564291" description="non-specific serine/threonine protein kinase" evidence="14">
    <location>
        <begin position="22"/>
        <end position="1872"/>
    </location>
</feature>
<keyword evidence="11" id="KW-0472">Membrane</keyword>
<feature type="region of interest" description="Disordered" evidence="13">
    <location>
        <begin position="899"/>
        <end position="927"/>
    </location>
</feature>
<evidence type="ECO:0000259" key="16">
    <source>
        <dbReference type="PROSITE" id="PS51392"/>
    </source>
</evidence>
<keyword evidence="7 12" id="KW-0547">Nucleotide-binding</keyword>
<dbReference type="GO" id="GO:0036498">
    <property type="term" value="P:IRE1-mediated unfolded protein response"/>
    <property type="evidence" value="ECO:0007669"/>
    <property type="project" value="TreeGrafter"/>
</dbReference>
<dbReference type="InterPro" id="IPR010513">
    <property type="entry name" value="KEN_dom"/>
</dbReference>
<dbReference type="InterPro" id="IPR008271">
    <property type="entry name" value="Ser/Thr_kinase_AS"/>
</dbReference>
<dbReference type="PROSITE" id="PS00108">
    <property type="entry name" value="PROTEIN_KINASE_ST"/>
    <property type="match status" value="1"/>
</dbReference>
<dbReference type="EC" id="2.7.11.1" evidence="2"/>
<feature type="region of interest" description="Disordered" evidence="13">
    <location>
        <begin position="1302"/>
        <end position="1338"/>
    </location>
</feature>
<evidence type="ECO:0000259" key="15">
    <source>
        <dbReference type="PROSITE" id="PS50011"/>
    </source>
</evidence>
<dbReference type="InterPro" id="IPR000719">
    <property type="entry name" value="Prot_kinase_dom"/>
</dbReference>
<dbReference type="PANTHER" id="PTHR13954:SF6">
    <property type="entry name" value="NON-SPECIFIC SERINE_THREONINE PROTEIN KINASE"/>
    <property type="match status" value="1"/>
</dbReference>
<dbReference type="Pfam" id="PF06479">
    <property type="entry name" value="Ribonuc_2-5A"/>
    <property type="match status" value="1"/>
</dbReference>
<dbReference type="GO" id="GO:1990604">
    <property type="term" value="C:IRE1-TRAF2-ASK1 complex"/>
    <property type="evidence" value="ECO:0007669"/>
    <property type="project" value="TreeGrafter"/>
</dbReference>
<feature type="compositionally biased region" description="Polar residues" evidence="13">
    <location>
        <begin position="1302"/>
        <end position="1313"/>
    </location>
</feature>
<dbReference type="SMART" id="SM00220">
    <property type="entry name" value="S_TKc"/>
    <property type="match status" value="1"/>
</dbReference>
<evidence type="ECO:0000256" key="3">
    <source>
        <dbReference type="ARBA" id="ARBA00022527"/>
    </source>
</evidence>
<sequence length="1872" mass="212898">MLSKFILLYFLTIIAVFKVFCSDTQNEIPSANIPETKWRSKLSNQVEFCANTFSNLVTNIFEYGSYCINRNFQALNHLKSTKLIQNNPPSKFLNQEKQASFDSNKNAPSYIGNQDSIEQKSLSRIESNKVLSLRNQDTENRADELLKNQFQAIKRVKLHGVIVFVTADGVVHGLNRTTGEVLWTQKDYFGSNSNRNKNYSKGSKQNSKNVWHNYMVYSRNGRANFPNSQFNKSDPEPEKDVNKIHGVNIKNLKDQTSDGEEFDYYEDEEEEWLIEQGVDWSTEPKKLEKLKTEWKEKVKKRRFSKGFFDTSYSENNFETWFLAEPSSKGGLYVFNQEKKLIKLPLSIPDLVGLSPVKSHNNIYFGSKTTRYISLDALTGNITSILDDDEFTEFDEYSNNDSCKLDPQNSFEFGESAYRLKVLSEPNSGEKSNPNIKINFNKMKQEWTLGYREFESTKSPDIMDIGMIMAETFDGSCVDSITDVDFTTCETKIVITTDGHVSLVKASTGAPIWISFLESVVVDAFDLFKVSKEDENNNSNPLNADSENSGYKNNISNKWDLMIQKRLLSPSDQQKRYYLQKKMLSVLIRKGYIKANKKSSGRHRSRVNNENSHNYNEDFNDFYDTKDYINNETDDQESKDGNDESFFKSGINSDPAQTSALNWLKHGLWTSNIQTDNEDNDSEFNSLNRKQDYIPNKFHSEKDHTYSEHNQFTNSDYGTIPLAHVGKLQESLFVLSKDNFAIVSKSVLNNALRASSKNLENSKNLSKLKTSHDSSENSDHHLAAKIQGTENKNLALISYAGYPDDDSDICRCDRNADYPMCLIGLHQYSSFGTSLVPKSPLEKEANRYFVNDEHNLEIVEIIKKKKEVMDSILQHNVQEFLNQHTTEEKDIFKIDSPTLIPNRDGNRINKSNSSMSQSSREKSRNSANRLKTNKDVEAFFTLMKKLDRFMKKPLYKKIIILGSNIIYTIGNIVYISFIISLNIVCLRVSIFSGLIDIETSDEILKEKRSFLLEESSQNGDNDMKECIPGNFDFKDESWRPIMLLDLIEDELAKKSLDKLKKSVVLTNNIGNNIVPVDIDGSLEIGNPPVSADQVQLFDKDNNAKLEQSSAEKGAEISSENINPTEASITSSNNQQDPLSIDKGLRVSMSSLKISQKIVGYGSHGTIIYLGSFEGRPVAVKRLLLDFYSSAKLEVEILKEADTHPNVIRYYVSEMSNNFLFIVLELCAGSLSDAITWMNSINDPGFYIDKNKKICYDLLSKMSPKRILYQLALGLHHLHQMKLVHRDIKPQNILITLPTSQISNSRGKSLKNKQINPSDDDESTNNSNDTNKDLSDSSDDIQNPFDNINLELIAGEPRVVISDFGLSRILQEEESSFFNTIAFSAPNGINMNPVVHGAGGTIGWRAPECLDSFGGSTKKHYQNKQGYQPSQTSGILKPENSLSGTQSSGSCFQNTDYSDGRNSITNDKSPYINRGIMESTKDNGFGSSLKNNESKNSNFLENSHGFLEPGENSDIISERSNSISTSLIDNMYGGRKMTRKMDIFSLGCVYFYILTNGHHPFGDRFSREQRILENRYDLFILEDMGYTSYPVEDSGNYSGNKKNYWPMTAVESSVEARDLIEHMIQNDPKIRPSTSSILVHPYFWSPSKRLLFFQDVSDKLESLAKLFKTLTGNPISESSNSTNAQGDKNSGGKKNTKKVPAKSQGSGKPKNAKSNSAKATKGDKVNNMESYTEILSEQDSYKVKEADEILSEFEKHSEYVINHTGSDFVTARSRSGPPGWDKVLCQELRSDLFKFRKYNFYKIRDLLRVIRNKKHHYQDLETNLRESLGDVPNGYCEYFESRFPNLLLHCYYFILENENLRTDPLFRQYFKITN</sequence>
<dbReference type="InterPro" id="IPR017441">
    <property type="entry name" value="Protein_kinase_ATP_BS"/>
</dbReference>
<dbReference type="PROSITE" id="PS51392">
    <property type="entry name" value="KEN"/>
    <property type="match status" value="1"/>
</dbReference>
<feature type="signal peptide" evidence="14">
    <location>
        <begin position="1"/>
        <end position="21"/>
    </location>
</feature>
<dbReference type="Proteomes" id="UP000245591">
    <property type="component" value="Unassembled WGS sequence"/>
</dbReference>
<feature type="compositionally biased region" description="Low complexity" evidence="13">
    <location>
        <begin position="908"/>
        <end position="917"/>
    </location>
</feature>
<dbReference type="GO" id="GO:0006397">
    <property type="term" value="P:mRNA processing"/>
    <property type="evidence" value="ECO:0007669"/>
    <property type="project" value="InterPro"/>
</dbReference>
<feature type="binding site" evidence="12">
    <location>
        <position position="1179"/>
    </location>
    <ligand>
        <name>ATP</name>
        <dbReference type="ChEBI" id="CHEBI:30616"/>
    </ligand>
</feature>
<evidence type="ECO:0000256" key="1">
    <source>
        <dbReference type="ARBA" id="ARBA00004167"/>
    </source>
</evidence>
<dbReference type="InterPro" id="IPR038357">
    <property type="entry name" value="KEN_sf"/>
</dbReference>
<evidence type="ECO:0000256" key="2">
    <source>
        <dbReference type="ARBA" id="ARBA00012513"/>
    </source>
</evidence>
<keyword evidence="18" id="KW-1185">Reference proteome</keyword>
<dbReference type="InterPro" id="IPR011009">
    <property type="entry name" value="Kinase-like_dom_sf"/>
</dbReference>
<evidence type="ECO:0000256" key="14">
    <source>
        <dbReference type="SAM" id="SignalP"/>
    </source>
</evidence>
<feature type="domain" description="KEN" evidence="16">
    <location>
        <begin position="1719"/>
        <end position="1870"/>
    </location>
</feature>
<evidence type="ECO:0000256" key="9">
    <source>
        <dbReference type="ARBA" id="ARBA00022840"/>
    </source>
</evidence>
<evidence type="ECO:0000256" key="8">
    <source>
        <dbReference type="ARBA" id="ARBA00022777"/>
    </source>
</evidence>
<organism evidence="17 18">
    <name type="scientific">Smittium angustum</name>
    <dbReference type="NCBI Taxonomy" id="133377"/>
    <lineage>
        <taxon>Eukaryota</taxon>
        <taxon>Fungi</taxon>
        <taxon>Fungi incertae sedis</taxon>
        <taxon>Zoopagomycota</taxon>
        <taxon>Kickxellomycotina</taxon>
        <taxon>Harpellomycetes</taxon>
        <taxon>Harpellales</taxon>
        <taxon>Legeriomycetaceae</taxon>
        <taxon>Smittium</taxon>
    </lineage>
</organism>
<protein>
    <recommendedName>
        <fullName evidence="2">non-specific serine/threonine protein kinase</fullName>
        <ecNumber evidence="2">2.7.11.1</ecNumber>
    </recommendedName>
</protein>
<feature type="region of interest" description="Disordered" evidence="13">
    <location>
        <begin position="1415"/>
        <end position="1469"/>
    </location>
</feature>
<dbReference type="SUPFAM" id="SSF50998">
    <property type="entry name" value="Quinoprotein alcohol dehydrogenase-like"/>
    <property type="match status" value="1"/>
</dbReference>
<evidence type="ECO:0000313" key="17">
    <source>
        <dbReference type="EMBL" id="PVZ96831.1"/>
    </source>
</evidence>
<evidence type="ECO:0000256" key="10">
    <source>
        <dbReference type="ARBA" id="ARBA00022989"/>
    </source>
</evidence>
<feature type="compositionally biased region" description="Basic and acidic residues" evidence="13">
    <location>
        <begin position="635"/>
        <end position="645"/>
    </location>
</feature>
<dbReference type="GO" id="GO:0004521">
    <property type="term" value="F:RNA endonuclease activity"/>
    <property type="evidence" value="ECO:0007669"/>
    <property type="project" value="InterPro"/>
</dbReference>
<feature type="region of interest" description="Disordered" evidence="13">
    <location>
        <begin position="630"/>
        <end position="650"/>
    </location>
</feature>
<accession>A0A2U1IVJ6</accession>
<keyword evidence="8" id="KW-0418">Kinase</keyword>
<feature type="compositionally biased region" description="Polar residues" evidence="13">
    <location>
        <begin position="1421"/>
        <end position="1466"/>
    </location>
</feature>
<keyword evidence="4" id="KW-0808">Transferase</keyword>
<comment type="subcellular location">
    <subcellularLocation>
        <location evidence="1">Membrane</location>
        <topology evidence="1">Single-pass membrane protein</topology>
    </subcellularLocation>
</comment>
<evidence type="ECO:0000256" key="7">
    <source>
        <dbReference type="ARBA" id="ARBA00022741"/>
    </source>
</evidence>
<feature type="domain" description="Protein kinase" evidence="15">
    <location>
        <begin position="1151"/>
        <end position="1641"/>
    </location>
</feature>
<evidence type="ECO:0000256" key="5">
    <source>
        <dbReference type="ARBA" id="ARBA00022692"/>
    </source>
</evidence>
<reference evidence="17 18" key="1">
    <citation type="journal article" date="2018" name="MBio">
        <title>Comparative Genomics Reveals the Core Gene Toolbox for the Fungus-Insect Symbiosis.</title>
        <authorList>
            <person name="Wang Y."/>
            <person name="Stata M."/>
            <person name="Wang W."/>
            <person name="Stajich J.E."/>
            <person name="White M.M."/>
            <person name="Moncalvo J.M."/>
        </authorList>
    </citation>
    <scope>NUCLEOTIDE SEQUENCE [LARGE SCALE GENOMIC DNA]</scope>
    <source>
        <strain evidence="17 18">AUS-126-30</strain>
    </source>
</reference>
<dbReference type="GO" id="GO:0004674">
    <property type="term" value="F:protein serine/threonine kinase activity"/>
    <property type="evidence" value="ECO:0007669"/>
    <property type="project" value="UniProtKB-KW"/>
</dbReference>
<evidence type="ECO:0000256" key="12">
    <source>
        <dbReference type="PROSITE-ProRule" id="PRU10141"/>
    </source>
</evidence>
<dbReference type="SUPFAM" id="SSF56112">
    <property type="entry name" value="Protein kinase-like (PK-like)"/>
    <property type="match status" value="2"/>
</dbReference>
<dbReference type="SMART" id="SM00564">
    <property type="entry name" value="PQQ"/>
    <property type="match status" value="2"/>
</dbReference>
<keyword evidence="3" id="KW-0723">Serine/threonine-protein kinase</keyword>
<evidence type="ECO:0000256" key="13">
    <source>
        <dbReference type="SAM" id="MobiDB-lite"/>
    </source>
</evidence>
<keyword evidence="9 12" id="KW-0067">ATP-binding</keyword>
<keyword evidence="10" id="KW-1133">Transmembrane helix</keyword>
<dbReference type="GO" id="GO:0070059">
    <property type="term" value="P:intrinsic apoptotic signaling pathway in response to endoplasmic reticulum stress"/>
    <property type="evidence" value="ECO:0007669"/>
    <property type="project" value="TreeGrafter"/>
</dbReference>
<evidence type="ECO:0000256" key="6">
    <source>
        <dbReference type="ARBA" id="ARBA00022729"/>
    </source>
</evidence>
<dbReference type="InterPro" id="IPR018391">
    <property type="entry name" value="PQQ_b-propeller_rpt"/>
</dbReference>
<feature type="compositionally biased region" description="Polar residues" evidence="13">
    <location>
        <begin position="1672"/>
        <end position="1686"/>
    </location>
</feature>